<dbReference type="InterPro" id="IPR018968">
    <property type="entry name" value="Phasin"/>
</dbReference>
<reference evidence="2 3" key="1">
    <citation type="submission" date="2017-02" db="EMBL/GenBank/DDBJ databases">
        <title>Genomic diversity within the haloalkaliphilic genus Thioalkalivibrio.</title>
        <authorList>
            <person name="Ahn A.-C."/>
            <person name="Meier-Kolthoff J."/>
            <person name="Overmars L."/>
            <person name="Richter M."/>
            <person name="Woyke T."/>
            <person name="Sorokin D.Y."/>
            <person name="Muyzer G."/>
        </authorList>
    </citation>
    <scope>NUCLEOTIDE SEQUENCE [LARGE SCALE GENOMIC DNA]</scope>
    <source>
        <strain evidence="2 3">ALJD</strain>
    </source>
</reference>
<keyword evidence="3" id="KW-1185">Reference proteome</keyword>
<dbReference type="EMBL" id="MVBK01000090">
    <property type="protein sequence ID" value="OOG22814.1"/>
    <property type="molecule type" value="Genomic_DNA"/>
</dbReference>
<name>A0A1V3NCR4_9GAMM</name>
<protein>
    <recommendedName>
        <fullName evidence="1">Phasin domain-containing protein</fullName>
    </recommendedName>
</protein>
<comment type="caution">
    <text evidence="2">The sequence shown here is derived from an EMBL/GenBank/DDBJ whole genome shotgun (WGS) entry which is preliminary data.</text>
</comment>
<evidence type="ECO:0000313" key="3">
    <source>
        <dbReference type="Proteomes" id="UP000189462"/>
    </source>
</evidence>
<feature type="domain" description="Phasin" evidence="1">
    <location>
        <begin position="7"/>
        <end position="104"/>
    </location>
</feature>
<dbReference type="Pfam" id="PF09361">
    <property type="entry name" value="Phasin_2"/>
    <property type="match status" value="1"/>
</dbReference>
<dbReference type="RefSeq" id="WP_245795432.1">
    <property type="nucleotide sequence ID" value="NZ_MVBK01000090.1"/>
</dbReference>
<organism evidence="2 3">
    <name type="scientific">Thioalkalivibrio denitrificans</name>
    <dbReference type="NCBI Taxonomy" id="108003"/>
    <lineage>
        <taxon>Bacteria</taxon>
        <taxon>Pseudomonadati</taxon>
        <taxon>Pseudomonadota</taxon>
        <taxon>Gammaproteobacteria</taxon>
        <taxon>Chromatiales</taxon>
        <taxon>Ectothiorhodospiraceae</taxon>
        <taxon>Thioalkalivibrio</taxon>
    </lineage>
</organism>
<gene>
    <name evidence="2" type="ORF">B1C78_13730</name>
</gene>
<dbReference type="Proteomes" id="UP000189462">
    <property type="component" value="Unassembled WGS sequence"/>
</dbReference>
<dbReference type="STRING" id="108003.B1C78_13730"/>
<evidence type="ECO:0000259" key="1">
    <source>
        <dbReference type="Pfam" id="PF09361"/>
    </source>
</evidence>
<accession>A0A1V3NCR4</accession>
<sequence>MKDMFEMMNKMGESAFETSRRLAEINQAALEKLMSQQMELVDAWVETGVKNLELMAKAKGYQEVVSGQAELAREYGQKVLTSCKSGSEVLSEARDSASKLVDEAVKSAGENVKQAASATAKRAA</sequence>
<dbReference type="AlphaFoldDB" id="A0A1V3NCR4"/>
<evidence type="ECO:0000313" key="2">
    <source>
        <dbReference type="EMBL" id="OOG22814.1"/>
    </source>
</evidence>
<proteinExistence type="predicted"/>